<dbReference type="PANTHER" id="PTHR43814">
    <property type="entry name" value="ARGININOSUCCINATE LYASE"/>
    <property type="match status" value="1"/>
</dbReference>
<proteinExistence type="inferred from homology"/>
<evidence type="ECO:0000256" key="6">
    <source>
        <dbReference type="HAMAP-Rule" id="MF_00006"/>
    </source>
</evidence>
<evidence type="ECO:0000256" key="3">
    <source>
        <dbReference type="ARBA" id="ARBA00012338"/>
    </source>
</evidence>
<sequence>MWGGRFATGPGVIMEEINASIDFDKKLWRQDIRGSLAHAAMLAETGILTKEDVATITAGLKKVEGEIESGAFTFSRALEDVHMNIESNLKDKIGLAAGRLHTARSRNDQVATDMRLWVRDTLDEIDGQMADLQLALAEKADTYAGAVMPGFTHLQSAQPVTFGHHLLAYVEMLGRDRSRIRDARARLNECPLGAAALAGTSFPIDRHMTAKALGFDRPTANSLDSVSDRDFVLETLSAASICAMHLSRFAEEIVLWSTPQFGFVRLSDAFSTGSSIMPQKRNPDAAELVRGKAGRVFGALQGLLTMMKGLPLTYSKDMQEDKEGTFDALQTLSLCLAATAGMVRDMQPDLKVMKKAAGLGYATATDLADWLVRVLKMPFRDAHHVTGRLVGIASEKKVGLEKLSLAEMQGVEPAITEAVFAVLGVDQSVKSRVSYGGTAPANVRKQARRWLKQLAKG</sequence>
<comment type="caution">
    <text evidence="9">The sequence shown here is derived from an EMBL/GenBank/DDBJ whole genome shotgun (WGS) entry which is preliminary data.</text>
</comment>
<keyword evidence="6" id="KW-0028">Amino-acid biosynthesis</keyword>
<evidence type="ECO:0000259" key="8">
    <source>
        <dbReference type="Pfam" id="PF14698"/>
    </source>
</evidence>
<dbReference type="NCBIfam" id="TIGR00838">
    <property type="entry name" value="argH"/>
    <property type="match status" value="1"/>
</dbReference>
<dbReference type="SUPFAM" id="SSF48557">
    <property type="entry name" value="L-aspartase-like"/>
    <property type="match status" value="1"/>
</dbReference>
<dbReference type="InterPro" id="IPR020557">
    <property type="entry name" value="Fumarate_lyase_CS"/>
</dbReference>
<dbReference type="Gene3D" id="1.10.40.30">
    <property type="entry name" value="Fumarase/aspartase (C-terminal domain)"/>
    <property type="match status" value="1"/>
</dbReference>
<dbReference type="Pfam" id="PF00206">
    <property type="entry name" value="Lyase_1"/>
    <property type="match status" value="1"/>
</dbReference>
<dbReference type="PRINTS" id="PR00145">
    <property type="entry name" value="ARGSUCLYASE"/>
</dbReference>
<gene>
    <name evidence="6" type="primary">argH</name>
    <name evidence="9" type="ORF">SAMN05421844_103364</name>
</gene>
<evidence type="ECO:0000313" key="9">
    <source>
        <dbReference type="EMBL" id="SDG26833.1"/>
    </source>
</evidence>
<comment type="similarity">
    <text evidence="6">Belongs to the lyase 1 family. Argininosuccinate lyase subfamily.</text>
</comment>
<feature type="domain" description="Argininosuccinate lyase C-terminal" evidence="8">
    <location>
        <begin position="361"/>
        <end position="430"/>
    </location>
</feature>
<dbReference type="InterPro" id="IPR000362">
    <property type="entry name" value="Fumarate_lyase_fam"/>
</dbReference>
<dbReference type="Gene3D" id="1.20.200.10">
    <property type="entry name" value="Fumarase/aspartase (Central domain)"/>
    <property type="match status" value="1"/>
</dbReference>
<accession>A0ABY0P0J5</accession>
<evidence type="ECO:0000256" key="5">
    <source>
        <dbReference type="ARBA" id="ARBA00023239"/>
    </source>
</evidence>
<dbReference type="InterPro" id="IPR029419">
    <property type="entry name" value="Arg_succ_lyase_C"/>
</dbReference>
<keyword evidence="6" id="KW-0963">Cytoplasm</keyword>
<dbReference type="GO" id="GO:0016829">
    <property type="term" value="F:lyase activity"/>
    <property type="evidence" value="ECO:0007669"/>
    <property type="project" value="UniProtKB-KW"/>
</dbReference>
<keyword evidence="4 6" id="KW-0055">Arginine biosynthesis</keyword>
<evidence type="ECO:0000256" key="1">
    <source>
        <dbReference type="ARBA" id="ARBA00000985"/>
    </source>
</evidence>
<dbReference type="Gene3D" id="1.10.275.10">
    <property type="entry name" value="Fumarase/aspartase (N-terminal domain)"/>
    <property type="match status" value="1"/>
</dbReference>
<dbReference type="InterPro" id="IPR008948">
    <property type="entry name" value="L-Aspartase-like"/>
</dbReference>
<keyword evidence="10" id="KW-1185">Reference proteome</keyword>
<evidence type="ECO:0000256" key="4">
    <source>
        <dbReference type="ARBA" id="ARBA00022571"/>
    </source>
</evidence>
<protein>
    <recommendedName>
        <fullName evidence="3 6">Argininosuccinate lyase</fullName>
        <shortName evidence="6">ASAL</shortName>
        <ecNumber evidence="3 6">4.3.2.1</ecNumber>
    </recommendedName>
    <alternativeName>
        <fullName evidence="6">Arginosuccinase</fullName>
    </alternativeName>
</protein>
<dbReference type="Proteomes" id="UP000199468">
    <property type="component" value="Unassembled WGS sequence"/>
</dbReference>
<comment type="pathway">
    <text evidence="2 6">Amino-acid biosynthesis; L-arginine biosynthesis; L-arginine from L-ornithine and carbamoyl phosphate: step 3/3.</text>
</comment>
<dbReference type="Pfam" id="PF14698">
    <property type="entry name" value="ASL_C2"/>
    <property type="match status" value="1"/>
</dbReference>
<dbReference type="PRINTS" id="PR00149">
    <property type="entry name" value="FUMRATELYASE"/>
</dbReference>
<name>A0ABY0P0J5_9HYPH</name>
<reference evidence="9 10" key="1">
    <citation type="submission" date="2016-10" db="EMBL/GenBank/DDBJ databases">
        <authorList>
            <person name="Varghese N."/>
            <person name="Submissions S."/>
        </authorList>
    </citation>
    <scope>NUCLEOTIDE SEQUENCE [LARGE SCALE GENOMIC DNA]</scope>
    <source>
        <strain evidence="9 10">DSM 26672</strain>
    </source>
</reference>
<keyword evidence="5 6" id="KW-0456">Lyase</keyword>
<organism evidence="9 10">
    <name type="scientific">Bosea robiniae</name>
    <dbReference type="NCBI Taxonomy" id="1036780"/>
    <lineage>
        <taxon>Bacteria</taxon>
        <taxon>Pseudomonadati</taxon>
        <taxon>Pseudomonadota</taxon>
        <taxon>Alphaproteobacteria</taxon>
        <taxon>Hyphomicrobiales</taxon>
        <taxon>Boseaceae</taxon>
        <taxon>Bosea</taxon>
    </lineage>
</organism>
<comment type="catalytic activity">
    <reaction evidence="1 6">
        <text>2-(N(omega)-L-arginino)succinate = fumarate + L-arginine</text>
        <dbReference type="Rhea" id="RHEA:24020"/>
        <dbReference type="ChEBI" id="CHEBI:29806"/>
        <dbReference type="ChEBI" id="CHEBI:32682"/>
        <dbReference type="ChEBI" id="CHEBI:57472"/>
        <dbReference type="EC" id="4.3.2.1"/>
    </reaction>
</comment>
<dbReference type="EC" id="4.3.2.1" evidence="3 6"/>
<dbReference type="CDD" id="cd01359">
    <property type="entry name" value="Argininosuccinate_lyase"/>
    <property type="match status" value="1"/>
</dbReference>
<dbReference type="InterPro" id="IPR022761">
    <property type="entry name" value="Fumarate_lyase_N"/>
</dbReference>
<evidence type="ECO:0000256" key="2">
    <source>
        <dbReference type="ARBA" id="ARBA00004941"/>
    </source>
</evidence>
<evidence type="ECO:0000313" key="10">
    <source>
        <dbReference type="Proteomes" id="UP000199468"/>
    </source>
</evidence>
<comment type="subcellular location">
    <subcellularLocation>
        <location evidence="6">Cytoplasm</location>
    </subcellularLocation>
</comment>
<dbReference type="PROSITE" id="PS00163">
    <property type="entry name" value="FUMARATE_LYASES"/>
    <property type="match status" value="1"/>
</dbReference>
<dbReference type="EMBL" id="FNBZ01000003">
    <property type="protein sequence ID" value="SDG26833.1"/>
    <property type="molecule type" value="Genomic_DNA"/>
</dbReference>
<dbReference type="InterPro" id="IPR024083">
    <property type="entry name" value="Fumarase/histidase_N"/>
</dbReference>
<dbReference type="InterPro" id="IPR009049">
    <property type="entry name" value="Argininosuccinate_lyase"/>
</dbReference>
<dbReference type="HAMAP" id="MF_00006">
    <property type="entry name" value="Arg_succ_lyase"/>
    <property type="match status" value="1"/>
</dbReference>
<dbReference type="PANTHER" id="PTHR43814:SF1">
    <property type="entry name" value="ARGININOSUCCINATE LYASE"/>
    <property type="match status" value="1"/>
</dbReference>
<feature type="domain" description="Fumarate lyase N-terminal" evidence="7">
    <location>
        <begin position="12"/>
        <end position="298"/>
    </location>
</feature>
<evidence type="ECO:0000259" key="7">
    <source>
        <dbReference type="Pfam" id="PF00206"/>
    </source>
</evidence>